<keyword evidence="2" id="KW-1185">Reference proteome</keyword>
<sequence length="150" mass="17609">MFQKRIVNELFGNSIYWEIKLNKTLIWVASSLCYRRSKDDQEMLRATLIFSFGYPRKDTCSSCDSFKAQISALEEKFKSDLAINLEETRKNLLVKLKERDVYQKRGECFYKLKKGYRKRSMKSSTMEANAMEKIYHAPISPLMMCNADAN</sequence>
<evidence type="ECO:0000313" key="1">
    <source>
        <dbReference type="EMBL" id="CAH1113695.1"/>
    </source>
</evidence>
<protein>
    <submittedName>
        <fullName evidence="1">Uncharacterized protein</fullName>
    </submittedName>
</protein>
<dbReference type="EMBL" id="OV651819">
    <property type="protein sequence ID" value="CAH1113695.1"/>
    <property type="molecule type" value="Genomic_DNA"/>
</dbReference>
<accession>A0A9P0DB69</accession>
<reference evidence="1" key="1">
    <citation type="submission" date="2022-01" db="EMBL/GenBank/DDBJ databases">
        <authorList>
            <person name="King R."/>
        </authorList>
    </citation>
    <scope>NUCLEOTIDE SEQUENCE</scope>
</reference>
<proteinExistence type="predicted"/>
<name>A0A9P0DB69_9CUCU</name>
<evidence type="ECO:0000313" key="2">
    <source>
        <dbReference type="Proteomes" id="UP001153636"/>
    </source>
</evidence>
<organism evidence="1 2">
    <name type="scientific">Psylliodes chrysocephalus</name>
    <dbReference type="NCBI Taxonomy" id="3402493"/>
    <lineage>
        <taxon>Eukaryota</taxon>
        <taxon>Metazoa</taxon>
        <taxon>Ecdysozoa</taxon>
        <taxon>Arthropoda</taxon>
        <taxon>Hexapoda</taxon>
        <taxon>Insecta</taxon>
        <taxon>Pterygota</taxon>
        <taxon>Neoptera</taxon>
        <taxon>Endopterygota</taxon>
        <taxon>Coleoptera</taxon>
        <taxon>Polyphaga</taxon>
        <taxon>Cucujiformia</taxon>
        <taxon>Chrysomeloidea</taxon>
        <taxon>Chrysomelidae</taxon>
        <taxon>Galerucinae</taxon>
        <taxon>Alticini</taxon>
        <taxon>Psylliodes</taxon>
    </lineage>
</organism>
<gene>
    <name evidence="1" type="ORF">PSYICH_LOCUS13364</name>
</gene>
<dbReference type="Proteomes" id="UP001153636">
    <property type="component" value="Chromosome 7"/>
</dbReference>
<dbReference type="AlphaFoldDB" id="A0A9P0DB69"/>